<evidence type="ECO:0000256" key="1">
    <source>
        <dbReference type="SAM" id="MobiDB-lite"/>
    </source>
</evidence>
<organism evidence="2 3">
    <name type="scientific">Marinobacter fuscus</name>
    <dbReference type="NCBI Taxonomy" id="2109942"/>
    <lineage>
        <taxon>Bacteria</taxon>
        <taxon>Pseudomonadati</taxon>
        <taxon>Pseudomonadota</taxon>
        <taxon>Gammaproteobacteria</taxon>
        <taxon>Pseudomonadales</taxon>
        <taxon>Marinobacteraceae</taxon>
        <taxon>Marinobacter</taxon>
    </lineage>
</organism>
<feature type="region of interest" description="Disordered" evidence="1">
    <location>
        <begin position="87"/>
        <end position="106"/>
    </location>
</feature>
<evidence type="ECO:0000313" key="2">
    <source>
        <dbReference type="EMBL" id="PSF09248.1"/>
    </source>
</evidence>
<dbReference type="Proteomes" id="UP000239866">
    <property type="component" value="Unassembled WGS sequence"/>
</dbReference>
<sequence>MTCKKCEEAVQPQRIKRPDDLSRAILAAANAIELGILSYEGAGAWGDPFQSIARGDGWGDFVNNYFSCLSCGQWFNLQAETYHGSGGAFEPVREPAEQIQRDVYPT</sequence>
<gene>
    <name evidence="2" type="ORF">C7H09_07980</name>
</gene>
<reference evidence="2 3" key="1">
    <citation type="submission" date="2018-03" db="EMBL/GenBank/DDBJ databases">
        <title>Marinobacter brunus sp. nov., a marine bacterium of Gamma-proteobacteria isolated from the surface seawater of the South China Sea.</title>
        <authorList>
            <person name="Cheng H."/>
            <person name="Wu Y.-H."/>
            <person name="Xamxidin M."/>
            <person name="Xu X.-W."/>
        </authorList>
    </citation>
    <scope>NUCLEOTIDE SEQUENCE [LARGE SCALE GENOMIC DNA]</scope>
    <source>
        <strain evidence="2 3">NH169-3</strain>
    </source>
</reference>
<proteinExistence type="predicted"/>
<keyword evidence="3" id="KW-1185">Reference proteome</keyword>
<dbReference type="OrthoDB" id="6624622at2"/>
<protein>
    <submittedName>
        <fullName evidence="2">Uncharacterized protein</fullName>
    </submittedName>
</protein>
<evidence type="ECO:0000313" key="3">
    <source>
        <dbReference type="Proteomes" id="UP000239866"/>
    </source>
</evidence>
<comment type="caution">
    <text evidence="2">The sequence shown here is derived from an EMBL/GenBank/DDBJ whole genome shotgun (WGS) entry which is preliminary data.</text>
</comment>
<dbReference type="EMBL" id="PXNP01000040">
    <property type="protein sequence ID" value="PSF09248.1"/>
    <property type="molecule type" value="Genomic_DNA"/>
</dbReference>
<dbReference type="AlphaFoldDB" id="A0A2T1KGT5"/>
<name>A0A2T1KGT5_9GAMM</name>
<feature type="compositionally biased region" description="Basic and acidic residues" evidence="1">
    <location>
        <begin position="91"/>
        <end position="100"/>
    </location>
</feature>
<accession>A0A2T1KGT5</accession>